<reference evidence="1 2" key="1">
    <citation type="submission" date="2024-01" db="EMBL/GenBank/DDBJ databases">
        <title>Uliginosibacterium soil sp. nov.</title>
        <authorList>
            <person name="Lv Y."/>
        </authorList>
    </citation>
    <scope>NUCLEOTIDE SEQUENCE [LARGE SCALE GENOMIC DNA]</scope>
    <source>
        <strain evidence="1 2">H3</strain>
    </source>
</reference>
<proteinExistence type="predicted"/>
<comment type="caution">
    <text evidence="1">The sequence shown here is derived from an EMBL/GenBank/DDBJ whole genome shotgun (WGS) entry which is preliminary data.</text>
</comment>
<sequence>MSLLASSRPESSRATTSIALAAHACQSLYVTPDTQLVCVAGALRLQTPAVWIGETLRACVERLHEGAQSVQTHAGWMTVSAGRSGAMLYVLAPMPLWSRVLAGLRGVLGRAVQARQGAAPIPNHLEKAAMQRH</sequence>
<dbReference type="RefSeq" id="WP_327597309.1">
    <property type="nucleotide sequence ID" value="NZ_JAYXHS010000001.1"/>
</dbReference>
<organism evidence="1 2">
    <name type="scientific">Uliginosibacterium silvisoli</name>
    <dbReference type="NCBI Taxonomy" id="3114758"/>
    <lineage>
        <taxon>Bacteria</taxon>
        <taxon>Pseudomonadati</taxon>
        <taxon>Pseudomonadota</taxon>
        <taxon>Betaproteobacteria</taxon>
        <taxon>Rhodocyclales</taxon>
        <taxon>Zoogloeaceae</taxon>
        <taxon>Uliginosibacterium</taxon>
    </lineage>
</organism>
<dbReference type="EMBL" id="JAYXHS010000001">
    <property type="protein sequence ID" value="MEC5384329.1"/>
    <property type="molecule type" value="Genomic_DNA"/>
</dbReference>
<keyword evidence="2" id="KW-1185">Reference proteome</keyword>
<name>A0ABU6JYD8_9RHOO</name>
<evidence type="ECO:0000313" key="1">
    <source>
        <dbReference type="EMBL" id="MEC5384329.1"/>
    </source>
</evidence>
<gene>
    <name evidence="1" type="ORF">VVD49_01270</name>
</gene>
<protein>
    <recommendedName>
        <fullName evidence="3">Roadblock/LAMTOR2 domain-containing protein</fullName>
    </recommendedName>
</protein>
<evidence type="ECO:0008006" key="3">
    <source>
        <dbReference type="Google" id="ProtNLM"/>
    </source>
</evidence>
<dbReference type="Proteomes" id="UP001331561">
    <property type="component" value="Unassembled WGS sequence"/>
</dbReference>
<evidence type="ECO:0000313" key="2">
    <source>
        <dbReference type="Proteomes" id="UP001331561"/>
    </source>
</evidence>
<accession>A0ABU6JYD8</accession>